<dbReference type="Proteomes" id="UP000439903">
    <property type="component" value="Unassembled WGS sequence"/>
</dbReference>
<dbReference type="EMBL" id="WTPW01001689">
    <property type="protein sequence ID" value="KAF0420754.1"/>
    <property type="molecule type" value="Genomic_DNA"/>
</dbReference>
<sequence>MYNVIKDIAEFCRENNKLGKFKVIIFFFIIFQKLMPLIPLDLNELNKLLENNRIQIINPHSRYSNFEDALKASEEKIFEIDKNGNKISEEYLIPYTYSFYDTLTSESARESSNALLYETNMDKIYNREFDSY</sequence>
<accession>A0A8H3X7J8</accession>
<protein>
    <submittedName>
        <fullName evidence="2">Uncharacterized protein</fullName>
    </submittedName>
</protein>
<keyword evidence="1" id="KW-1133">Transmembrane helix</keyword>
<evidence type="ECO:0000256" key="1">
    <source>
        <dbReference type="SAM" id="Phobius"/>
    </source>
</evidence>
<keyword evidence="3" id="KW-1185">Reference proteome</keyword>
<keyword evidence="1" id="KW-0812">Transmembrane</keyword>
<evidence type="ECO:0000313" key="2">
    <source>
        <dbReference type="EMBL" id="KAF0420754.1"/>
    </source>
</evidence>
<comment type="caution">
    <text evidence="2">The sequence shown here is derived from an EMBL/GenBank/DDBJ whole genome shotgun (WGS) entry which is preliminary data.</text>
</comment>
<organism evidence="2 3">
    <name type="scientific">Gigaspora margarita</name>
    <dbReference type="NCBI Taxonomy" id="4874"/>
    <lineage>
        <taxon>Eukaryota</taxon>
        <taxon>Fungi</taxon>
        <taxon>Fungi incertae sedis</taxon>
        <taxon>Mucoromycota</taxon>
        <taxon>Glomeromycotina</taxon>
        <taxon>Glomeromycetes</taxon>
        <taxon>Diversisporales</taxon>
        <taxon>Gigasporaceae</taxon>
        <taxon>Gigaspora</taxon>
    </lineage>
</organism>
<dbReference type="OrthoDB" id="10582379at2759"/>
<feature type="transmembrane region" description="Helical" evidence="1">
    <location>
        <begin position="21"/>
        <end position="40"/>
    </location>
</feature>
<name>A0A8H3X7J8_GIGMA</name>
<evidence type="ECO:0000313" key="3">
    <source>
        <dbReference type="Proteomes" id="UP000439903"/>
    </source>
</evidence>
<reference evidence="2 3" key="1">
    <citation type="journal article" date="2019" name="Environ. Microbiol.">
        <title>At the nexus of three kingdoms: the genome of the mycorrhizal fungus Gigaspora margarita provides insights into plant, endobacterial and fungal interactions.</title>
        <authorList>
            <person name="Venice F."/>
            <person name="Ghignone S."/>
            <person name="Salvioli di Fossalunga A."/>
            <person name="Amselem J."/>
            <person name="Novero M."/>
            <person name="Xianan X."/>
            <person name="Sedzielewska Toro K."/>
            <person name="Morin E."/>
            <person name="Lipzen A."/>
            <person name="Grigoriev I.V."/>
            <person name="Henrissat B."/>
            <person name="Martin F.M."/>
            <person name="Bonfante P."/>
        </authorList>
    </citation>
    <scope>NUCLEOTIDE SEQUENCE [LARGE SCALE GENOMIC DNA]</scope>
    <source>
        <strain evidence="2 3">BEG34</strain>
    </source>
</reference>
<gene>
    <name evidence="2" type="ORF">F8M41_006908</name>
</gene>
<proteinExistence type="predicted"/>
<keyword evidence="1" id="KW-0472">Membrane</keyword>
<dbReference type="AlphaFoldDB" id="A0A8H3X7J8"/>